<keyword evidence="1" id="KW-1133">Transmembrane helix</keyword>
<feature type="transmembrane region" description="Helical" evidence="1">
    <location>
        <begin position="306"/>
        <end position="325"/>
    </location>
</feature>
<feature type="transmembrane region" description="Helical" evidence="1">
    <location>
        <begin position="15"/>
        <end position="48"/>
    </location>
</feature>
<gene>
    <name evidence="3" type="ORF">QS713_03140</name>
</gene>
<feature type="domain" description="DUF7973" evidence="2">
    <location>
        <begin position="177"/>
        <end position="325"/>
    </location>
</feature>
<sequence>MLPDASIQFLGNMDLFWLIAAAGGGFFGAVIGGNFAFGFTGVLILLGFGIAFATGSDVGFTYLAFGPVFGPHVAFAGAAAASAYAAKTTNALDDTGYGRDINTSLAGLGHPAILWVGALFGMGGYIVERLIQHIPWFGSHTDTVAATVVVSGLTARAIFGRTKVFGWTSKLEGSNRWLEWQEKPSQYLTLGFLSGIFGAGASLMLVSYAQGAGLPEGAEEVILANAKTLPFAISAIAILLLALGSTIGVTHHMTIIGGLAGVTFLPIVGNGLVALLLGGLFGAIAACAGELFARIFYDHGDTHIDPPAWAIWPCTTLVMGLGAMLG</sequence>
<feature type="transmembrane region" description="Helical" evidence="1">
    <location>
        <begin position="187"/>
        <end position="209"/>
    </location>
</feature>
<dbReference type="InterPro" id="IPR058279">
    <property type="entry name" value="DUF7973"/>
</dbReference>
<dbReference type="Proteomes" id="UP001247542">
    <property type="component" value="Unassembled WGS sequence"/>
</dbReference>
<protein>
    <recommendedName>
        <fullName evidence="2">DUF7973 domain-containing protein</fullName>
    </recommendedName>
</protein>
<evidence type="ECO:0000313" key="3">
    <source>
        <dbReference type="EMBL" id="MDT3767062.1"/>
    </source>
</evidence>
<evidence type="ECO:0000256" key="1">
    <source>
        <dbReference type="SAM" id="Phobius"/>
    </source>
</evidence>
<feature type="transmembrane region" description="Helical" evidence="1">
    <location>
        <begin position="105"/>
        <end position="127"/>
    </location>
</feature>
<keyword evidence="1" id="KW-0812">Transmembrane</keyword>
<evidence type="ECO:0000259" key="2">
    <source>
        <dbReference type="Pfam" id="PF25928"/>
    </source>
</evidence>
<feature type="domain" description="DUF7973" evidence="2">
    <location>
        <begin position="13"/>
        <end position="161"/>
    </location>
</feature>
<organism evidence="3 4">
    <name type="scientific">Gleimia hominis</name>
    <dbReference type="NCBI Taxonomy" id="595468"/>
    <lineage>
        <taxon>Bacteria</taxon>
        <taxon>Bacillati</taxon>
        <taxon>Actinomycetota</taxon>
        <taxon>Actinomycetes</taxon>
        <taxon>Actinomycetales</taxon>
        <taxon>Actinomycetaceae</taxon>
        <taxon>Gleimia</taxon>
    </lineage>
</organism>
<dbReference type="EMBL" id="JASXSX010000001">
    <property type="protein sequence ID" value="MDT3767062.1"/>
    <property type="molecule type" value="Genomic_DNA"/>
</dbReference>
<name>A0ABU3IC64_9ACTO</name>
<accession>A0ABU3IC64</accession>
<evidence type="ECO:0000313" key="4">
    <source>
        <dbReference type="Proteomes" id="UP001247542"/>
    </source>
</evidence>
<dbReference type="Pfam" id="PF25928">
    <property type="entry name" value="DUF7973"/>
    <property type="match status" value="2"/>
</dbReference>
<reference evidence="3 4" key="1">
    <citation type="submission" date="2023-06" db="EMBL/GenBank/DDBJ databases">
        <title>Draft genome sequence of Gleimia hominis type strain CCUG 57540T.</title>
        <authorList>
            <person name="Salva-Serra F."/>
            <person name="Cardew S."/>
            <person name="Jensie Markopoulos S."/>
            <person name="Ohlen M."/>
            <person name="Inganas E."/>
            <person name="Svensson-Stadler L."/>
            <person name="Moore E.R.B."/>
        </authorList>
    </citation>
    <scope>NUCLEOTIDE SEQUENCE [LARGE SCALE GENOMIC DNA]</scope>
    <source>
        <strain evidence="3 4">CCUG 57540</strain>
    </source>
</reference>
<keyword evidence="4" id="KW-1185">Reference proteome</keyword>
<feature type="transmembrane region" description="Helical" evidence="1">
    <location>
        <begin position="60"/>
        <end position="85"/>
    </location>
</feature>
<feature type="transmembrane region" description="Helical" evidence="1">
    <location>
        <begin position="262"/>
        <end position="286"/>
    </location>
</feature>
<comment type="caution">
    <text evidence="3">The sequence shown here is derived from an EMBL/GenBank/DDBJ whole genome shotgun (WGS) entry which is preliminary data.</text>
</comment>
<feature type="transmembrane region" description="Helical" evidence="1">
    <location>
        <begin position="229"/>
        <end position="250"/>
    </location>
</feature>
<proteinExistence type="predicted"/>
<keyword evidence="1" id="KW-0472">Membrane</keyword>